<dbReference type="STRING" id="157652.A0A371GMW9"/>
<name>A0A371GMW9_MUCPR</name>
<evidence type="ECO:0000313" key="2">
    <source>
        <dbReference type="Proteomes" id="UP000257109"/>
    </source>
</evidence>
<dbReference type="EMBL" id="QJKJ01004995">
    <property type="protein sequence ID" value="RDX91919.1"/>
    <property type="molecule type" value="Genomic_DNA"/>
</dbReference>
<reference evidence="1" key="1">
    <citation type="submission" date="2018-05" db="EMBL/GenBank/DDBJ databases">
        <title>Draft genome of Mucuna pruriens seed.</title>
        <authorList>
            <person name="Nnadi N.E."/>
            <person name="Vos R."/>
            <person name="Hasami M.H."/>
            <person name="Devisetty U.K."/>
            <person name="Aguiy J.C."/>
        </authorList>
    </citation>
    <scope>NUCLEOTIDE SEQUENCE [LARGE SCALE GENOMIC DNA]</scope>
    <source>
        <strain evidence="1">JCA_2017</strain>
    </source>
</reference>
<protein>
    <submittedName>
        <fullName evidence="1">Sialyltransferase-like protein 1</fullName>
    </submittedName>
</protein>
<dbReference type="PANTHER" id="PTHR47486">
    <property type="entry name" value="SIALYLTRANSFERASE-LIKE PROTEIN 1"/>
    <property type="match status" value="1"/>
</dbReference>
<dbReference type="InterPro" id="IPR044782">
    <property type="entry name" value="SIA1/STLP5"/>
</dbReference>
<dbReference type="AlphaFoldDB" id="A0A371GMW9"/>
<keyword evidence="2" id="KW-1185">Reference proteome</keyword>
<dbReference type="Gene3D" id="3.90.1480.20">
    <property type="entry name" value="Glycosyl transferase family 29"/>
    <property type="match status" value="1"/>
</dbReference>
<proteinExistence type="predicted"/>
<comment type="caution">
    <text evidence="1">The sequence shown here is derived from an EMBL/GenBank/DDBJ whole genome shotgun (WGS) entry which is preliminary data.</text>
</comment>
<dbReference type="GO" id="GO:0008373">
    <property type="term" value="F:sialyltransferase activity"/>
    <property type="evidence" value="ECO:0007669"/>
    <property type="project" value="InterPro"/>
</dbReference>
<dbReference type="GO" id="GO:0009860">
    <property type="term" value="P:pollen tube growth"/>
    <property type="evidence" value="ECO:0007669"/>
    <property type="project" value="InterPro"/>
</dbReference>
<evidence type="ECO:0000313" key="1">
    <source>
        <dbReference type="EMBL" id="RDX91919.1"/>
    </source>
</evidence>
<feature type="non-terminal residue" evidence="1">
    <location>
        <position position="1"/>
    </location>
</feature>
<organism evidence="1 2">
    <name type="scientific">Mucuna pruriens</name>
    <name type="common">Velvet bean</name>
    <name type="synonym">Dolichos pruriens</name>
    <dbReference type="NCBI Taxonomy" id="157652"/>
    <lineage>
        <taxon>Eukaryota</taxon>
        <taxon>Viridiplantae</taxon>
        <taxon>Streptophyta</taxon>
        <taxon>Embryophyta</taxon>
        <taxon>Tracheophyta</taxon>
        <taxon>Spermatophyta</taxon>
        <taxon>Magnoliopsida</taxon>
        <taxon>eudicotyledons</taxon>
        <taxon>Gunneridae</taxon>
        <taxon>Pentapetalae</taxon>
        <taxon>rosids</taxon>
        <taxon>fabids</taxon>
        <taxon>Fabales</taxon>
        <taxon>Fabaceae</taxon>
        <taxon>Papilionoideae</taxon>
        <taxon>50 kb inversion clade</taxon>
        <taxon>NPAAA clade</taxon>
        <taxon>indigoferoid/millettioid clade</taxon>
        <taxon>Phaseoleae</taxon>
        <taxon>Mucuna</taxon>
    </lineage>
</organism>
<dbReference type="GO" id="GO:0009846">
    <property type="term" value="P:pollen germination"/>
    <property type="evidence" value="ECO:0007669"/>
    <property type="project" value="InterPro"/>
</dbReference>
<dbReference type="PANTHER" id="PTHR47486:SF1">
    <property type="entry name" value="SIALYLTRANSFERASE-LIKE PROTEIN 1"/>
    <property type="match status" value="1"/>
</dbReference>
<gene>
    <name evidence="1" type="primary">SIA1</name>
    <name evidence="1" type="ORF">CR513_26022</name>
</gene>
<dbReference type="Proteomes" id="UP000257109">
    <property type="component" value="Unassembled WGS sequence"/>
</dbReference>
<sequence length="72" mass="8349">MLLIKLRDLLKTEFRGEIDSHYVVFQDNKAPINEKYAKYVGLKKDFCLVVRGAAYNIVPILNGFDDDTYHIV</sequence>
<dbReference type="InterPro" id="IPR038578">
    <property type="entry name" value="GT29-like_sf"/>
</dbReference>
<accession>A0A371GMW9</accession>
<dbReference type="OrthoDB" id="1824956at2759"/>